<dbReference type="GO" id="GO:1990112">
    <property type="term" value="C:RQC complex"/>
    <property type="evidence" value="ECO:0007669"/>
    <property type="project" value="TreeGrafter"/>
</dbReference>
<name>A0A7G2CLU3_9TRYP</name>
<dbReference type="GO" id="GO:1990116">
    <property type="term" value="P:ribosome-associated ubiquitin-dependent protein catabolic process"/>
    <property type="evidence" value="ECO:0007669"/>
    <property type="project" value="TreeGrafter"/>
</dbReference>
<dbReference type="EMBL" id="LR877161">
    <property type="protein sequence ID" value="CAD2220399.1"/>
    <property type="molecule type" value="Genomic_DNA"/>
</dbReference>
<accession>A0A7G2CLU3</accession>
<dbReference type="GO" id="GO:0072344">
    <property type="term" value="P:rescue of stalled ribosome"/>
    <property type="evidence" value="ECO:0007669"/>
    <property type="project" value="TreeGrafter"/>
</dbReference>
<dbReference type="Pfam" id="PF05833">
    <property type="entry name" value="NFACT_N"/>
    <property type="match status" value="1"/>
</dbReference>
<organism evidence="1 2">
    <name type="scientific">Angomonas deanei</name>
    <dbReference type="NCBI Taxonomy" id="59799"/>
    <lineage>
        <taxon>Eukaryota</taxon>
        <taxon>Discoba</taxon>
        <taxon>Euglenozoa</taxon>
        <taxon>Kinetoplastea</taxon>
        <taxon>Metakinetoplastina</taxon>
        <taxon>Trypanosomatida</taxon>
        <taxon>Trypanosomatidae</taxon>
        <taxon>Strigomonadinae</taxon>
        <taxon>Angomonas</taxon>
    </lineage>
</organism>
<dbReference type="AlphaFoldDB" id="A0A7G2CLU3"/>
<evidence type="ECO:0000313" key="1">
    <source>
        <dbReference type="EMBL" id="CAD2220399.1"/>
    </source>
</evidence>
<gene>
    <name evidence="1" type="ORF">ADEAN_000791700</name>
</gene>
<protein>
    <submittedName>
        <fullName evidence="1">Fibronectin-binding protein A N-terminus (FbpA), putative</fullName>
    </submittedName>
</protein>
<keyword evidence="2" id="KW-1185">Reference proteome</keyword>
<dbReference type="PANTHER" id="PTHR15239:SF6">
    <property type="entry name" value="RIBOSOME QUALITY CONTROL COMPLEX SUBUNIT NEMF"/>
    <property type="match status" value="1"/>
</dbReference>
<dbReference type="GO" id="GO:0043023">
    <property type="term" value="F:ribosomal large subunit binding"/>
    <property type="evidence" value="ECO:0007669"/>
    <property type="project" value="TreeGrafter"/>
</dbReference>
<sequence length="134" mass="15509">MVKQRFTALDVRASVEELQHSLVGLRLLNLYDINSHMFIFKFGHGENKKSVLLENGVRIHLSDFAREKPKIPSQFTLKVRKHVRAWRLDSISQLQHDRTIDMCFGVKNNNHAEGGDDGGSHCFHIIIELFRKET</sequence>
<dbReference type="InterPro" id="IPR051608">
    <property type="entry name" value="RQC_Subunit_NEMF"/>
</dbReference>
<evidence type="ECO:0000313" key="2">
    <source>
        <dbReference type="Proteomes" id="UP000515908"/>
    </source>
</evidence>
<dbReference type="PANTHER" id="PTHR15239">
    <property type="entry name" value="NUCLEAR EXPORT MEDIATOR FACTOR NEMF"/>
    <property type="match status" value="1"/>
</dbReference>
<proteinExistence type="predicted"/>
<dbReference type="VEuPathDB" id="TriTrypDB:ADEAN_000791700"/>
<dbReference type="GO" id="GO:0000049">
    <property type="term" value="F:tRNA binding"/>
    <property type="evidence" value="ECO:0007669"/>
    <property type="project" value="TreeGrafter"/>
</dbReference>
<dbReference type="Gene3D" id="2.30.310.10">
    <property type="entry name" value="ibrinogen binding protein from staphylococcus aureus domain"/>
    <property type="match status" value="1"/>
</dbReference>
<reference evidence="1 2" key="1">
    <citation type="submission" date="2020-08" db="EMBL/GenBank/DDBJ databases">
        <authorList>
            <person name="Newling K."/>
            <person name="Davey J."/>
            <person name="Forrester S."/>
        </authorList>
    </citation>
    <scope>NUCLEOTIDE SEQUENCE [LARGE SCALE GENOMIC DNA]</scope>
    <source>
        <strain evidence="2">Crithidia deanei Carvalho (ATCC PRA-265)</strain>
    </source>
</reference>
<dbReference type="Proteomes" id="UP000515908">
    <property type="component" value="Chromosome 17"/>
</dbReference>